<dbReference type="EMBL" id="DF842668">
    <property type="protein sequence ID" value="GAT46649.1"/>
    <property type="molecule type" value="Genomic_DNA"/>
</dbReference>
<evidence type="ECO:0000313" key="1">
    <source>
        <dbReference type="EMBL" id="GAT46649.1"/>
    </source>
</evidence>
<organism evidence="1 2">
    <name type="scientific">Mycena chlorophos</name>
    <name type="common">Agaric fungus</name>
    <name type="synonym">Agaricus chlorophos</name>
    <dbReference type="NCBI Taxonomy" id="658473"/>
    <lineage>
        <taxon>Eukaryota</taxon>
        <taxon>Fungi</taxon>
        <taxon>Dikarya</taxon>
        <taxon>Basidiomycota</taxon>
        <taxon>Agaricomycotina</taxon>
        <taxon>Agaricomycetes</taxon>
        <taxon>Agaricomycetidae</taxon>
        <taxon>Agaricales</taxon>
        <taxon>Marasmiineae</taxon>
        <taxon>Mycenaceae</taxon>
        <taxon>Mycena</taxon>
    </lineage>
</organism>
<keyword evidence="2" id="KW-1185">Reference proteome</keyword>
<sequence>MSLEALPARSLVVITPLDELPSAASPMAPTEYTPLDPRMLTCTAPGPESIALTADASEKQLVPLVHRDSPHATFTHLFHSLHALSTLQSLLSTALDLTPFNAATDVELVPQLTGPAAFRLSRSFSGPRLAALRSLAMVVLCAGNDFLLPYRQNQPIPTSLNLRALEQLGYTYGMAPAIVLFVNTSITHLDDRLFPNLWAAEACGLAIQDVIRYFLLFVANGVTEAMVLGPRTEWNWAAAMGWTAQDLYGAVAPKTREALPSLRATMADQYLRNRVDLACARILSSSATHICSVVKDQRVSLSLIGHNADAHEWDLNPVATDASVQAASAISELSNGLGQLRLDD</sequence>
<name>A0ABQ0L679_MYCCL</name>
<proteinExistence type="predicted"/>
<dbReference type="Proteomes" id="UP000815677">
    <property type="component" value="Unassembled WGS sequence"/>
</dbReference>
<gene>
    <name evidence="1" type="ORF">MCHLO_04153</name>
</gene>
<accession>A0ABQ0L679</accession>
<protein>
    <submittedName>
        <fullName evidence="1">Uncharacterized protein</fullName>
    </submittedName>
</protein>
<evidence type="ECO:0000313" key="2">
    <source>
        <dbReference type="Proteomes" id="UP000815677"/>
    </source>
</evidence>
<reference evidence="1" key="1">
    <citation type="submission" date="2014-09" db="EMBL/GenBank/DDBJ databases">
        <title>Genome sequence of the luminous mushroom Mycena chlorophos for searching fungal bioluminescence genes.</title>
        <authorList>
            <person name="Tanaka Y."/>
            <person name="Kasuga D."/>
            <person name="Oba Y."/>
            <person name="Hase S."/>
            <person name="Sato K."/>
            <person name="Oba Y."/>
            <person name="Sakakibara Y."/>
        </authorList>
    </citation>
    <scope>NUCLEOTIDE SEQUENCE</scope>
</reference>